<comment type="caution">
    <text evidence="2">The sequence shown here is derived from an EMBL/GenBank/DDBJ whole genome shotgun (WGS) entry which is preliminary data.</text>
</comment>
<evidence type="ECO:0000256" key="1">
    <source>
        <dbReference type="SAM" id="Phobius"/>
    </source>
</evidence>
<keyword evidence="1" id="KW-0812">Transmembrane</keyword>
<keyword evidence="1" id="KW-0472">Membrane</keyword>
<gene>
    <name evidence="2" type="ORF">MACH08_14940</name>
</gene>
<dbReference type="Proteomes" id="UP001275436">
    <property type="component" value="Unassembled WGS sequence"/>
</dbReference>
<dbReference type="EMBL" id="BSKO01000001">
    <property type="protein sequence ID" value="GLO65710.1"/>
    <property type="molecule type" value="Genomic_DNA"/>
</dbReference>
<sequence length="99" mass="10799">MAILNLASVILGIIALILPVINLLSTHKHKLKKIILMLVSLSACSIAICFQLFYQHHLVKIQDWSALMDVSGSTVLISAILLALTVTLNISSIFGMRES</sequence>
<evidence type="ECO:0000313" key="3">
    <source>
        <dbReference type="Proteomes" id="UP001275436"/>
    </source>
</evidence>
<accession>A0ABQ5TKR9</accession>
<keyword evidence="1" id="KW-1133">Transmembrane helix</keyword>
<evidence type="ECO:0008006" key="4">
    <source>
        <dbReference type="Google" id="ProtNLM"/>
    </source>
</evidence>
<protein>
    <recommendedName>
        <fullName evidence="4">Cytochrome c oxidase subunit 4</fullName>
    </recommendedName>
</protein>
<feature type="transmembrane region" description="Helical" evidence="1">
    <location>
        <begin position="34"/>
        <end position="54"/>
    </location>
</feature>
<organism evidence="2 3">
    <name type="scientific">Oceanobacillus kimchii</name>
    <dbReference type="NCBI Taxonomy" id="746691"/>
    <lineage>
        <taxon>Bacteria</taxon>
        <taxon>Bacillati</taxon>
        <taxon>Bacillota</taxon>
        <taxon>Bacilli</taxon>
        <taxon>Bacillales</taxon>
        <taxon>Bacillaceae</taxon>
        <taxon>Oceanobacillus</taxon>
    </lineage>
</organism>
<reference evidence="2 3" key="1">
    <citation type="submission" date="2023-02" db="EMBL/GenBank/DDBJ databases">
        <title>Oceanobacillus kimchii IFOP_LL358 isolated form Alexandrium catenella lab strain.</title>
        <authorList>
            <person name="Gajardo G."/>
            <person name="Ueki S."/>
            <person name="Maruyama F."/>
        </authorList>
    </citation>
    <scope>NUCLEOTIDE SEQUENCE [LARGE SCALE GENOMIC DNA]</scope>
    <source>
        <strain evidence="2 3">IFOP_LL358</strain>
    </source>
</reference>
<feature type="transmembrane region" description="Helical" evidence="1">
    <location>
        <begin position="74"/>
        <end position="96"/>
    </location>
</feature>
<proteinExistence type="predicted"/>
<feature type="transmembrane region" description="Helical" evidence="1">
    <location>
        <begin position="6"/>
        <end position="25"/>
    </location>
</feature>
<keyword evidence="3" id="KW-1185">Reference proteome</keyword>
<dbReference type="RefSeq" id="WP_069685861.1">
    <property type="nucleotide sequence ID" value="NZ_BSKO01000001.1"/>
</dbReference>
<evidence type="ECO:0000313" key="2">
    <source>
        <dbReference type="EMBL" id="GLO65710.1"/>
    </source>
</evidence>
<name>A0ABQ5TKR9_9BACI</name>